<organism evidence="1 2">
    <name type="scientific">Neptunicoccus cionae</name>
    <dbReference type="NCBI Taxonomy" id="2035344"/>
    <lineage>
        <taxon>Bacteria</taxon>
        <taxon>Pseudomonadati</taxon>
        <taxon>Pseudomonadota</taxon>
        <taxon>Alphaproteobacteria</taxon>
        <taxon>Rhodobacterales</taxon>
        <taxon>Paracoccaceae</taxon>
        <taxon>Neptunicoccus</taxon>
    </lineage>
</organism>
<reference evidence="1" key="1">
    <citation type="journal article" date="2014" name="Int. J. Syst. Evol. Microbiol.">
        <title>Complete genome sequence of Corynebacterium casei LMG S-19264T (=DSM 44701T), isolated from a smear-ripened cheese.</title>
        <authorList>
            <consortium name="US DOE Joint Genome Institute (JGI-PGF)"/>
            <person name="Walter F."/>
            <person name="Albersmeier A."/>
            <person name="Kalinowski J."/>
            <person name="Ruckert C."/>
        </authorList>
    </citation>
    <scope>NUCLEOTIDE SEQUENCE</scope>
    <source>
        <strain evidence="1">CGMCC 1.15880</strain>
    </source>
</reference>
<dbReference type="EMBL" id="BMKA01000002">
    <property type="protein sequence ID" value="GGA15390.1"/>
    <property type="molecule type" value="Genomic_DNA"/>
</dbReference>
<dbReference type="Proteomes" id="UP000628017">
    <property type="component" value="Unassembled WGS sequence"/>
</dbReference>
<dbReference type="InterPro" id="IPR008620">
    <property type="entry name" value="FixH"/>
</dbReference>
<dbReference type="AlphaFoldDB" id="A0A916QYY8"/>
<keyword evidence="2" id="KW-1185">Reference proteome</keyword>
<evidence type="ECO:0000313" key="2">
    <source>
        <dbReference type="Proteomes" id="UP000628017"/>
    </source>
</evidence>
<accession>A0A916QYY8</accession>
<evidence type="ECO:0000313" key="1">
    <source>
        <dbReference type="EMBL" id="GGA15390.1"/>
    </source>
</evidence>
<proteinExistence type="predicted"/>
<comment type="caution">
    <text evidence="1">The sequence shown here is derived from an EMBL/GenBank/DDBJ whole genome shotgun (WGS) entry which is preliminary data.</text>
</comment>
<dbReference type="RefSeq" id="WP_188672758.1">
    <property type="nucleotide sequence ID" value="NZ_BMKA01000002.1"/>
</dbReference>
<sequence length="150" mass="16366">MVKQITGWHVFGSFALAFSVIIGVNLVLAYNAVHSFPGLEVKNSYVASQSFDADRDAQVALRWDVGAFVEDGYLTLNITKGDTPVPALIEQATFGRATSVAKDQELQFRRENGAFVAPVIAGAGNWNLRLKARAPDGTLFQQRIIVRVAQ</sequence>
<protein>
    <submittedName>
        <fullName evidence="1">RdxH</fullName>
    </submittedName>
</protein>
<name>A0A916QYY8_9RHOB</name>
<dbReference type="Pfam" id="PF05751">
    <property type="entry name" value="FixH"/>
    <property type="match status" value="1"/>
</dbReference>
<gene>
    <name evidence="1" type="primary">rdxH</name>
    <name evidence="1" type="ORF">GCM10011498_14640</name>
</gene>
<reference evidence="1" key="2">
    <citation type="submission" date="2020-09" db="EMBL/GenBank/DDBJ databases">
        <authorList>
            <person name="Sun Q."/>
            <person name="Zhou Y."/>
        </authorList>
    </citation>
    <scope>NUCLEOTIDE SEQUENCE</scope>
    <source>
        <strain evidence="1">CGMCC 1.15880</strain>
    </source>
</reference>